<protein>
    <submittedName>
        <fullName evidence="1">VOC family protein</fullName>
    </submittedName>
</protein>
<name>A0ACD4NHT0_9HYPH</name>
<reference evidence="1" key="1">
    <citation type="submission" date="2022-11" db="EMBL/GenBank/DDBJ databases">
        <title>beta-Carotene-producing bacterium, Jeongeuplla avenae sp. nov., alleviates the salt stress of Arabidopsis seedlings.</title>
        <authorList>
            <person name="Jiang L."/>
            <person name="Lee J."/>
        </authorList>
    </citation>
    <scope>NUCLEOTIDE SEQUENCE</scope>
    <source>
        <strain evidence="1">DY_R2A_6</strain>
    </source>
</reference>
<evidence type="ECO:0000313" key="1">
    <source>
        <dbReference type="EMBL" id="WAJ26385.1"/>
    </source>
</evidence>
<dbReference type="Proteomes" id="UP001163223">
    <property type="component" value="Chromosome"/>
</dbReference>
<evidence type="ECO:0000313" key="2">
    <source>
        <dbReference type="Proteomes" id="UP001163223"/>
    </source>
</evidence>
<dbReference type="EMBL" id="CP113520">
    <property type="protein sequence ID" value="WAJ26385.1"/>
    <property type="molecule type" value="Genomic_DNA"/>
</dbReference>
<gene>
    <name evidence="1" type="ORF">OXU80_15950</name>
</gene>
<organism evidence="1 2">
    <name type="scientific">Antarcticirhabdus aurantiaca</name>
    <dbReference type="NCBI Taxonomy" id="2606717"/>
    <lineage>
        <taxon>Bacteria</taxon>
        <taxon>Pseudomonadati</taxon>
        <taxon>Pseudomonadota</taxon>
        <taxon>Alphaproteobacteria</taxon>
        <taxon>Hyphomicrobiales</taxon>
        <taxon>Aurantimonadaceae</taxon>
        <taxon>Antarcticirhabdus</taxon>
    </lineage>
</organism>
<keyword evidence="2" id="KW-1185">Reference proteome</keyword>
<accession>A0ACD4NHT0</accession>
<proteinExistence type="predicted"/>
<sequence length="158" mass="18132">MSATGLNHLSIGSTDIERSVRFYESLFGMERIPTYNFGFRTQYLRCGDQQIHVFQLPDSVPRFQHFAINVDDFMQVYERASAEGLLDDAFGNAVNEMPDGSVQMYLRDPGGNLVEVNWPDAATLDASRIKEWKKLAERHEQRGENLEATLYHNRRQAS</sequence>